<evidence type="ECO:0000313" key="1">
    <source>
        <dbReference type="EMBL" id="KYM83040.1"/>
    </source>
</evidence>
<dbReference type="Proteomes" id="UP000078540">
    <property type="component" value="Unassembled WGS sequence"/>
</dbReference>
<organism evidence="1 2">
    <name type="scientific">Atta colombica</name>
    <dbReference type="NCBI Taxonomy" id="520822"/>
    <lineage>
        <taxon>Eukaryota</taxon>
        <taxon>Metazoa</taxon>
        <taxon>Ecdysozoa</taxon>
        <taxon>Arthropoda</taxon>
        <taxon>Hexapoda</taxon>
        <taxon>Insecta</taxon>
        <taxon>Pterygota</taxon>
        <taxon>Neoptera</taxon>
        <taxon>Endopterygota</taxon>
        <taxon>Hymenoptera</taxon>
        <taxon>Apocrita</taxon>
        <taxon>Aculeata</taxon>
        <taxon>Formicoidea</taxon>
        <taxon>Formicidae</taxon>
        <taxon>Myrmicinae</taxon>
        <taxon>Atta</taxon>
    </lineage>
</organism>
<evidence type="ECO:0000313" key="2">
    <source>
        <dbReference type="Proteomes" id="UP000078540"/>
    </source>
</evidence>
<protein>
    <submittedName>
        <fullName evidence="1">Uncharacterized protein</fullName>
    </submittedName>
</protein>
<name>A0A195BFU7_9HYME</name>
<dbReference type="AlphaFoldDB" id="A0A195BFU7"/>
<gene>
    <name evidence="1" type="ORF">ALC53_06305</name>
</gene>
<accession>A0A195BFU7</accession>
<keyword evidence="2" id="KW-1185">Reference proteome</keyword>
<proteinExistence type="predicted"/>
<dbReference type="EMBL" id="KQ976500">
    <property type="protein sequence ID" value="KYM83040.1"/>
    <property type="molecule type" value="Genomic_DNA"/>
</dbReference>
<sequence>MADSPKESCQIYCCFPIDSSMSETQKLCKLGDVLGVTILSGGKTIRVMVVLLSYFYFATTPTSLYSLAIRRNYTGTCHEESHLGSRRLCGLP</sequence>
<reference evidence="1 2" key="1">
    <citation type="submission" date="2015-09" db="EMBL/GenBank/DDBJ databases">
        <title>Atta colombica WGS genome.</title>
        <authorList>
            <person name="Nygaard S."/>
            <person name="Hu H."/>
            <person name="Boomsma J."/>
            <person name="Zhang G."/>
        </authorList>
    </citation>
    <scope>NUCLEOTIDE SEQUENCE [LARGE SCALE GENOMIC DNA]</scope>
    <source>
        <strain evidence="1">Treedump-2</strain>
        <tissue evidence="1">Whole body</tissue>
    </source>
</reference>